<dbReference type="EMBL" id="AGYR01000007">
    <property type="protein sequence ID" value="ENZ18766.1"/>
    <property type="molecule type" value="Genomic_DNA"/>
</dbReference>
<dbReference type="NCBIfam" id="NF001965">
    <property type="entry name" value="PRK00742.1"/>
    <property type="match status" value="1"/>
</dbReference>
<dbReference type="PROSITE" id="PS50110">
    <property type="entry name" value="RESPONSE_REGULATORY"/>
    <property type="match status" value="1"/>
</dbReference>
<dbReference type="CDD" id="cd16432">
    <property type="entry name" value="CheB_Rec"/>
    <property type="match status" value="1"/>
</dbReference>
<gene>
    <name evidence="6" type="primary">cheB</name>
    <name evidence="11" type="ORF">HMPREF1090_01083</name>
</gene>
<evidence type="ECO:0000259" key="9">
    <source>
        <dbReference type="PROSITE" id="PS50110"/>
    </source>
</evidence>
<evidence type="ECO:0000256" key="3">
    <source>
        <dbReference type="ARBA" id="ARBA00022801"/>
    </source>
</evidence>
<dbReference type="GO" id="GO:0008984">
    <property type="term" value="F:protein-glutamate methylesterase activity"/>
    <property type="evidence" value="ECO:0007669"/>
    <property type="project" value="UniProtKB-UniRule"/>
</dbReference>
<dbReference type="GO" id="GO:0000156">
    <property type="term" value="F:phosphorelay response regulator activity"/>
    <property type="evidence" value="ECO:0007669"/>
    <property type="project" value="InterPro"/>
</dbReference>
<dbReference type="Pfam" id="PF01339">
    <property type="entry name" value="CheB_methylest"/>
    <property type="match status" value="1"/>
</dbReference>
<feature type="domain" description="CheB-type methylesterase" evidence="10">
    <location>
        <begin position="159"/>
        <end position="351"/>
    </location>
</feature>
<evidence type="ECO:0000256" key="2">
    <source>
        <dbReference type="ARBA" id="ARBA00022500"/>
    </source>
</evidence>
<comment type="catalytic activity">
    <reaction evidence="6">
        <text>L-glutaminyl-[protein] + H2O = L-glutamyl-[protein] + NH4(+)</text>
        <dbReference type="Rhea" id="RHEA:16441"/>
        <dbReference type="Rhea" id="RHEA-COMP:10207"/>
        <dbReference type="Rhea" id="RHEA-COMP:10208"/>
        <dbReference type="ChEBI" id="CHEBI:15377"/>
        <dbReference type="ChEBI" id="CHEBI:28938"/>
        <dbReference type="ChEBI" id="CHEBI:29973"/>
        <dbReference type="ChEBI" id="CHEBI:30011"/>
        <dbReference type="EC" id="3.5.1.44"/>
    </reaction>
</comment>
<comment type="similarity">
    <text evidence="6">Belongs to the CheB family.</text>
</comment>
<feature type="domain" description="Response regulatory" evidence="9">
    <location>
        <begin position="6"/>
        <end position="119"/>
    </location>
</feature>
<evidence type="ECO:0000256" key="1">
    <source>
        <dbReference type="ARBA" id="ARBA00022490"/>
    </source>
</evidence>
<keyword evidence="1 6" id="KW-0963">Cytoplasm</keyword>
<feature type="active site" evidence="6 7">
    <location>
        <position position="197"/>
    </location>
</feature>
<dbReference type="AlphaFoldDB" id="A0A0E2HEV5"/>
<comment type="subcellular location">
    <subcellularLocation>
        <location evidence="6">Cytoplasm</location>
    </subcellularLocation>
</comment>
<evidence type="ECO:0000313" key="12">
    <source>
        <dbReference type="Proteomes" id="UP000013085"/>
    </source>
</evidence>
<dbReference type="EC" id="3.1.1.61" evidence="6"/>
<evidence type="ECO:0000256" key="4">
    <source>
        <dbReference type="ARBA" id="ARBA00024867"/>
    </source>
</evidence>
<dbReference type="EC" id="3.5.1.44" evidence="6"/>
<dbReference type="InterPro" id="IPR035909">
    <property type="entry name" value="CheB_C"/>
</dbReference>
<dbReference type="InterPro" id="IPR011006">
    <property type="entry name" value="CheY-like_superfamily"/>
</dbReference>
<proteinExistence type="inferred from homology"/>
<dbReference type="Gene3D" id="3.40.50.180">
    <property type="entry name" value="Methylesterase CheB, C-terminal domain"/>
    <property type="match status" value="1"/>
</dbReference>
<accession>A0A0E2HEV5</accession>
<feature type="active site" evidence="6 7">
    <location>
        <position position="293"/>
    </location>
</feature>
<comment type="PTM">
    <text evidence="6">Phosphorylated by CheA. Phosphorylation of the N-terminal regulatory domain activates the methylesterase activity.</text>
</comment>
<dbReference type="InterPro" id="IPR000673">
    <property type="entry name" value="Sig_transdc_resp-reg_Me-estase"/>
</dbReference>
<dbReference type="InterPro" id="IPR008248">
    <property type="entry name" value="CheB-like"/>
</dbReference>
<dbReference type="GO" id="GO:0005737">
    <property type="term" value="C:cytoplasm"/>
    <property type="evidence" value="ECO:0007669"/>
    <property type="project" value="UniProtKB-SubCell"/>
</dbReference>
<dbReference type="CDD" id="cd17541">
    <property type="entry name" value="REC_CheB-like"/>
    <property type="match status" value="1"/>
</dbReference>
<comment type="caution">
    <text evidence="11">The sequence shown here is derived from an EMBL/GenBank/DDBJ whole genome shotgun (WGS) entry which is preliminary data.</text>
</comment>
<keyword evidence="6 8" id="KW-0597">Phosphoprotein</keyword>
<dbReference type="PANTHER" id="PTHR42872:SF6">
    <property type="entry name" value="PROTEIN-GLUTAMATE METHYLESTERASE_PROTEIN-GLUTAMINE GLUTAMINASE"/>
    <property type="match status" value="1"/>
</dbReference>
<dbReference type="Proteomes" id="UP000013085">
    <property type="component" value="Unassembled WGS sequence"/>
</dbReference>
<name>A0A0E2HEV5_9FIRM</name>
<dbReference type="PANTHER" id="PTHR42872">
    <property type="entry name" value="PROTEIN-GLUTAMATE METHYLESTERASE/PROTEIN-GLUTAMINE GLUTAMINASE"/>
    <property type="match status" value="1"/>
</dbReference>
<dbReference type="HAMAP" id="MF_00099">
    <property type="entry name" value="CheB_chemtxs"/>
    <property type="match status" value="1"/>
</dbReference>
<keyword evidence="2 6" id="KW-0145">Chemotaxis</keyword>
<protein>
    <recommendedName>
        <fullName evidence="6">Protein-glutamate methylesterase/protein-glutamine glutaminase</fullName>
        <ecNumber evidence="6">3.1.1.61</ecNumber>
        <ecNumber evidence="6">3.5.1.44</ecNumber>
    </recommendedName>
</protein>
<organism evidence="11 12">
    <name type="scientific">[Clostridium] clostridioforme 90A8</name>
    <dbReference type="NCBI Taxonomy" id="999408"/>
    <lineage>
        <taxon>Bacteria</taxon>
        <taxon>Bacillati</taxon>
        <taxon>Bacillota</taxon>
        <taxon>Clostridia</taxon>
        <taxon>Lachnospirales</taxon>
        <taxon>Lachnospiraceae</taxon>
        <taxon>Enterocloster</taxon>
    </lineage>
</organism>
<dbReference type="Pfam" id="PF00072">
    <property type="entry name" value="Response_reg"/>
    <property type="match status" value="1"/>
</dbReference>
<dbReference type="PATRIC" id="fig|999408.3.peg.1159"/>
<dbReference type="GO" id="GO:0050568">
    <property type="term" value="F:protein-glutamine glutaminase activity"/>
    <property type="evidence" value="ECO:0007669"/>
    <property type="project" value="UniProtKB-UniRule"/>
</dbReference>
<comment type="domain">
    <text evidence="6">Contains a C-terminal catalytic domain, and an N-terminal region which modulates catalytic activity.</text>
</comment>
<evidence type="ECO:0000259" key="10">
    <source>
        <dbReference type="PROSITE" id="PS50122"/>
    </source>
</evidence>
<dbReference type="SMART" id="SM00448">
    <property type="entry name" value="REC"/>
    <property type="match status" value="1"/>
</dbReference>
<evidence type="ECO:0000256" key="5">
    <source>
        <dbReference type="ARBA" id="ARBA00048267"/>
    </source>
</evidence>
<evidence type="ECO:0000256" key="6">
    <source>
        <dbReference type="HAMAP-Rule" id="MF_00099"/>
    </source>
</evidence>
<evidence type="ECO:0000256" key="8">
    <source>
        <dbReference type="PROSITE-ProRule" id="PRU00169"/>
    </source>
</evidence>
<dbReference type="Gene3D" id="3.40.50.2300">
    <property type="match status" value="1"/>
</dbReference>
<comment type="function">
    <text evidence="4">May play the central regulatory role in sporulation. It may be an element of the effector pathway responsible for the activation of sporulation genes in response to nutritional stress. Spo0A may act in concert with spo0H (a sigma factor) to control the expression of some genes that are critical to the sporulation process.</text>
</comment>
<evidence type="ECO:0000313" key="11">
    <source>
        <dbReference type="EMBL" id="ENZ18766.1"/>
    </source>
</evidence>
<dbReference type="SUPFAM" id="SSF52172">
    <property type="entry name" value="CheY-like"/>
    <property type="match status" value="1"/>
</dbReference>
<reference evidence="11 12" key="1">
    <citation type="submission" date="2013-01" db="EMBL/GenBank/DDBJ databases">
        <title>The Genome Sequence of Clostridium clostridioforme 90A8.</title>
        <authorList>
            <consortium name="The Broad Institute Genome Sequencing Platform"/>
            <person name="Earl A."/>
            <person name="Ward D."/>
            <person name="Feldgarden M."/>
            <person name="Gevers D."/>
            <person name="Courvalin P."/>
            <person name="Lambert T."/>
            <person name="Walker B."/>
            <person name="Young S.K."/>
            <person name="Zeng Q."/>
            <person name="Gargeya S."/>
            <person name="Fitzgerald M."/>
            <person name="Haas B."/>
            <person name="Abouelleil A."/>
            <person name="Alvarado L."/>
            <person name="Arachchi H.M."/>
            <person name="Berlin A.M."/>
            <person name="Chapman S.B."/>
            <person name="Dewar J."/>
            <person name="Goldberg J."/>
            <person name="Griggs A."/>
            <person name="Gujja S."/>
            <person name="Hansen M."/>
            <person name="Howarth C."/>
            <person name="Imamovic A."/>
            <person name="Larimer J."/>
            <person name="McCowan C."/>
            <person name="Murphy C."/>
            <person name="Neiman D."/>
            <person name="Pearson M."/>
            <person name="Priest M."/>
            <person name="Roberts A."/>
            <person name="Saif S."/>
            <person name="Shea T."/>
            <person name="Sisk P."/>
            <person name="Sykes S."/>
            <person name="Wortman J."/>
            <person name="Nusbaum C."/>
            <person name="Birren B."/>
        </authorList>
    </citation>
    <scope>NUCLEOTIDE SEQUENCE [LARGE SCALE GENOMIC DNA]</scope>
    <source>
        <strain evidence="11 12">90A8</strain>
    </source>
</reference>
<sequence>MQNRIKLMVIDDSAVYRSWLIGNLEKDPRFEIVGYAVNAFDAKNKIPVLKPDVLTLDIEMPGMSGLDFLKEYLPSHPIPVILVSSLNVRVFDALAAGAVDFVRKPDMDSHVLKEAFLSMLMAKLTAAAASRVRIPPAAPASPPSVKMPALRTSLSTKLAACRDMVIAIGASTGGTEAILEVLRQFPENMPGVVITQHMPAGFTAMYAERLNRLCKMEVREAKSGDRLRPGLALLAPGGLQMKVVRMGSGYAVNCVHGEKVNGHCPSVDVLFDTVSSVVRNKAMGILLTGMGADGAAGLLRMRKNGAYTIGQDRDTCVVYGMPMEAYKIGAVCQQSPLSSIPQLVLNKLTQL</sequence>
<dbReference type="PROSITE" id="PS50122">
    <property type="entry name" value="CHEB"/>
    <property type="match status" value="1"/>
</dbReference>
<dbReference type="HOGENOM" id="CLU_000445_51_0_9"/>
<evidence type="ECO:0000256" key="7">
    <source>
        <dbReference type="PROSITE-ProRule" id="PRU00050"/>
    </source>
</evidence>
<dbReference type="GO" id="GO:0006935">
    <property type="term" value="P:chemotaxis"/>
    <property type="evidence" value="ECO:0007669"/>
    <property type="project" value="UniProtKB-UniRule"/>
</dbReference>
<dbReference type="SUPFAM" id="SSF52738">
    <property type="entry name" value="Methylesterase CheB, C-terminal domain"/>
    <property type="match status" value="1"/>
</dbReference>
<dbReference type="InterPro" id="IPR001789">
    <property type="entry name" value="Sig_transdc_resp-reg_receiver"/>
</dbReference>
<comment type="function">
    <text evidence="6">Involved in chemotaxis. Part of a chemotaxis signal transduction system that modulates chemotaxis in response to various stimuli. Catalyzes the demethylation of specific methylglutamate residues introduced into the chemoreceptors (methyl-accepting chemotaxis proteins or MCP) by CheR. Also mediates the irreversible deamidation of specific glutamine residues to glutamic acid.</text>
</comment>
<comment type="catalytic activity">
    <reaction evidence="5 6">
        <text>[protein]-L-glutamate 5-O-methyl ester + H2O = L-glutamyl-[protein] + methanol + H(+)</text>
        <dbReference type="Rhea" id="RHEA:23236"/>
        <dbReference type="Rhea" id="RHEA-COMP:10208"/>
        <dbReference type="Rhea" id="RHEA-COMP:10311"/>
        <dbReference type="ChEBI" id="CHEBI:15377"/>
        <dbReference type="ChEBI" id="CHEBI:15378"/>
        <dbReference type="ChEBI" id="CHEBI:17790"/>
        <dbReference type="ChEBI" id="CHEBI:29973"/>
        <dbReference type="ChEBI" id="CHEBI:82795"/>
        <dbReference type="EC" id="3.1.1.61"/>
    </reaction>
</comment>
<dbReference type="RefSeq" id="WP_002594936.1">
    <property type="nucleotide sequence ID" value="NZ_KB850998.1"/>
</dbReference>
<keyword evidence="3 6" id="KW-0378">Hydrolase</keyword>
<dbReference type="PIRSF" id="PIRSF000876">
    <property type="entry name" value="RR_chemtxs_CheB"/>
    <property type="match status" value="1"/>
</dbReference>
<feature type="active site" evidence="6 7">
    <location>
        <position position="171"/>
    </location>
</feature>
<feature type="modified residue" description="4-aspartylphosphate" evidence="6 8">
    <location>
        <position position="57"/>
    </location>
</feature>